<protein>
    <submittedName>
        <fullName evidence="2">Formylglycine-generating enzyme required for sulfatase activity</fullName>
    </submittedName>
</protein>
<dbReference type="Proteomes" id="UP000317998">
    <property type="component" value="Unassembled WGS sequence"/>
</dbReference>
<dbReference type="AlphaFoldDB" id="A0A542YK15"/>
<dbReference type="InterPro" id="IPR016187">
    <property type="entry name" value="CTDL_fold"/>
</dbReference>
<keyword evidence="3" id="KW-1185">Reference proteome</keyword>
<gene>
    <name evidence="2" type="ORF">FB562_1495</name>
</gene>
<dbReference type="Gene3D" id="3.90.1580.10">
    <property type="entry name" value="paralog of FGE (formylglycine-generating enzyme)"/>
    <property type="match status" value="1"/>
</dbReference>
<reference evidence="2 3" key="1">
    <citation type="submission" date="2019-06" db="EMBL/GenBank/DDBJ databases">
        <title>Sequencing the genomes of 1000 actinobacteria strains.</title>
        <authorList>
            <person name="Klenk H.-P."/>
        </authorList>
    </citation>
    <scope>NUCLEOTIDE SEQUENCE [LARGE SCALE GENOMIC DNA]</scope>
    <source>
        <strain evidence="2 3">DSM 26477</strain>
    </source>
</reference>
<organism evidence="2 3">
    <name type="scientific">Homoserinimonas aerilata</name>
    <dbReference type="NCBI Taxonomy" id="1162970"/>
    <lineage>
        <taxon>Bacteria</taxon>
        <taxon>Bacillati</taxon>
        <taxon>Actinomycetota</taxon>
        <taxon>Actinomycetes</taxon>
        <taxon>Micrococcales</taxon>
        <taxon>Microbacteriaceae</taxon>
        <taxon>Homoserinimonas</taxon>
    </lineage>
</organism>
<dbReference type="InterPro" id="IPR051043">
    <property type="entry name" value="Sulfatase_Mod_Factor_Kinase"/>
</dbReference>
<dbReference type="PANTHER" id="PTHR23150">
    <property type="entry name" value="SULFATASE MODIFYING FACTOR 1, 2"/>
    <property type="match status" value="1"/>
</dbReference>
<dbReference type="Pfam" id="PF03781">
    <property type="entry name" value="FGE-sulfatase"/>
    <property type="match status" value="1"/>
</dbReference>
<dbReference type="InterPro" id="IPR005532">
    <property type="entry name" value="SUMF_dom"/>
</dbReference>
<proteinExistence type="predicted"/>
<dbReference type="SUPFAM" id="SSF56436">
    <property type="entry name" value="C-type lectin-like"/>
    <property type="match status" value="1"/>
</dbReference>
<sequence>MTMITLPGGRFLMGSTAFYDDEGPVREVTVEPFAIDRAPVTNAQFALFIEDTAYVTVAEQRPRPEDFPDAPTAMLVPGALVFTGTRGPVDLRDWQQWWSWVPGAQWRHPYGPDSSITDRDGHPVVQVAFADAVAYASWAGKRLPTEAEWEFAARGGLEGATYTWGEDAKPDGHPLANTWQGSFPYRNTGARGWVGTSPVGAFPPNGYGLLDMCGNTWEWTDGFYDTPPPMSSCGCSPVTEVTGSRRVLKGGSHLCAPEYCLRYRPAARSPQTEDTSTTHIGFRCVRSVRP</sequence>
<evidence type="ECO:0000313" key="3">
    <source>
        <dbReference type="Proteomes" id="UP000317998"/>
    </source>
</evidence>
<dbReference type="EMBL" id="VFOM01000001">
    <property type="protein sequence ID" value="TQL48401.1"/>
    <property type="molecule type" value="Genomic_DNA"/>
</dbReference>
<accession>A0A542YK15</accession>
<evidence type="ECO:0000313" key="2">
    <source>
        <dbReference type="EMBL" id="TQL48401.1"/>
    </source>
</evidence>
<comment type="caution">
    <text evidence="2">The sequence shown here is derived from an EMBL/GenBank/DDBJ whole genome shotgun (WGS) entry which is preliminary data.</text>
</comment>
<dbReference type="PANTHER" id="PTHR23150:SF19">
    <property type="entry name" value="FORMYLGLYCINE-GENERATING ENZYME"/>
    <property type="match status" value="1"/>
</dbReference>
<dbReference type="GO" id="GO:0120147">
    <property type="term" value="F:formylglycine-generating oxidase activity"/>
    <property type="evidence" value="ECO:0007669"/>
    <property type="project" value="TreeGrafter"/>
</dbReference>
<dbReference type="InterPro" id="IPR042095">
    <property type="entry name" value="SUMF_sf"/>
</dbReference>
<evidence type="ECO:0000259" key="1">
    <source>
        <dbReference type="Pfam" id="PF03781"/>
    </source>
</evidence>
<feature type="domain" description="Sulfatase-modifying factor enzyme-like" evidence="1">
    <location>
        <begin position="2"/>
        <end position="286"/>
    </location>
</feature>
<name>A0A542YK15_9MICO</name>